<dbReference type="EMBL" id="JYDQ01000025">
    <property type="protein sequence ID" value="KRY20375.1"/>
    <property type="molecule type" value="Genomic_DNA"/>
</dbReference>
<feature type="non-terminal residue" evidence="1">
    <location>
        <position position="1"/>
    </location>
</feature>
<name>A0A0V1A6B3_9BILA</name>
<comment type="caution">
    <text evidence="1">The sequence shown here is derived from an EMBL/GenBank/DDBJ whole genome shotgun (WGS) entry which is preliminary data.</text>
</comment>
<dbReference type="EMBL" id="JYDQ01000025">
    <property type="protein sequence ID" value="KRY20377.1"/>
    <property type="molecule type" value="Genomic_DNA"/>
</dbReference>
<dbReference type="EMBL" id="JYDQ01000025">
    <property type="protein sequence ID" value="KRY20376.1"/>
    <property type="molecule type" value="Genomic_DNA"/>
</dbReference>
<accession>A0A0V1A6B3</accession>
<proteinExistence type="predicted"/>
<keyword evidence="2" id="KW-1185">Reference proteome</keyword>
<dbReference type="AlphaFoldDB" id="A0A0V1A6B3"/>
<organism evidence="1 2">
    <name type="scientific">Trichinella patagoniensis</name>
    <dbReference type="NCBI Taxonomy" id="990121"/>
    <lineage>
        <taxon>Eukaryota</taxon>
        <taxon>Metazoa</taxon>
        <taxon>Ecdysozoa</taxon>
        <taxon>Nematoda</taxon>
        <taxon>Enoplea</taxon>
        <taxon>Dorylaimia</taxon>
        <taxon>Trichinellida</taxon>
        <taxon>Trichinellidae</taxon>
        <taxon>Trichinella</taxon>
    </lineage>
</organism>
<gene>
    <name evidence="1" type="ORF">T12_6121</name>
</gene>
<evidence type="ECO:0000313" key="1">
    <source>
        <dbReference type="EMBL" id="KRY20376.1"/>
    </source>
</evidence>
<dbReference type="Proteomes" id="UP000054783">
    <property type="component" value="Unassembled WGS sequence"/>
</dbReference>
<evidence type="ECO:0000313" key="2">
    <source>
        <dbReference type="Proteomes" id="UP000054783"/>
    </source>
</evidence>
<reference evidence="1 2" key="1">
    <citation type="submission" date="2015-01" db="EMBL/GenBank/DDBJ databases">
        <title>Evolution of Trichinella species and genotypes.</title>
        <authorList>
            <person name="Korhonen P.K."/>
            <person name="Edoardo P."/>
            <person name="Giuseppe L.R."/>
            <person name="Gasser R.B."/>
        </authorList>
    </citation>
    <scope>NUCLEOTIDE SEQUENCE [LARGE SCALE GENOMIC DNA]</scope>
    <source>
        <strain evidence="1">ISS2496</strain>
    </source>
</reference>
<sequence length="106" mass="12269">LSCFATAPLSQKKFLYQLFLQGCRFISYPLSNLLHFHTLRAVFVPLLNWEHQLNKINAFHMSLFHIFGRCVNLLYVEFVRCCDASRPILTSKSSSRISCSCLLCLH</sequence>
<protein>
    <submittedName>
        <fullName evidence="1">Uncharacterized protein</fullName>
    </submittedName>
</protein>